<reference evidence="2 3" key="1">
    <citation type="submission" date="2021-06" db="EMBL/GenBank/DDBJ databases">
        <title>Bacillus sp. RD4P76, an endophyte from a halophyte.</title>
        <authorList>
            <person name="Sun J.-Q."/>
        </authorList>
    </citation>
    <scope>NUCLEOTIDE SEQUENCE [LARGE SCALE GENOMIC DNA]</scope>
    <source>
        <strain evidence="2 3">JCM 17098</strain>
    </source>
</reference>
<evidence type="ECO:0000256" key="1">
    <source>
        <dbReference type="SAM" id="Phobius"/>
    </source>
</evidence>
<protein>
    <submittedName>
        <fullName evidence="2">Uncharacterized protein</fullName>
    </submittedName>
</protein>
<dbReference type="EMBL" id="JAHQCR010000021">
    <property type="protein sequence ID" value="MBU9720798.1"/>
    <property type="molecule type" value="Genomic_DNA"/>
</dbReference>
<keyword evidence="1" id="KW-0472">Membrane</keyword>
<feature type="transmembrane region" description="Helical" evidence="1">
    <location>
        <begin position="24"/>
        <end position="49"/>
    </location>
</feature>
<keyword evidence="1" id="KW-1133">Transmembrane helix</keyword>
<sequence>MNATKGVNGNLKLPSIKHADTEKLTTITIVTAIIIIISCVFLPVVMIYIMQDVLFFSRSNWFLSAPTSAYFMFGFGMLWIPIILTALVITKMVLEKSGKQFKLTWLFSLLMLVFIPIMGLGIYNYYYFDDDGIHYNHLSTYSETSYYWNEIQEIQPIEVENNNGTTSIHEYIFITENGDEITIPYHNDIITNRVRLNAVIDEYDIVMQDRILKED</sequence>
<gene>
    <name evidence="2" type="ORF">KS407_04970</name>
</gene>
<evidence type="ECO:0000313" key="2">
    <source>
        <dbReference type="EMBL" id="MBU9720798.1"/>
    </source>
</evidence>
<dbReference type="Proteomes" id="UP000790580">
    <property type="component" value="Unassembled WGS sequence"/>
</dbReference>
<evidence type="ECO:0000313" key="3">
    <source>
        <dbReference type="Proteomes" id="UP000790580"/>
    </source>
</evidence>
<comment type="caution">
    <text evidence="2">The sequence shown here is derived from an EMBL/GenBank/DDBJ whole genome shotgun (WGS) entry which is preliminary data.</text>
</comment>
<feature type="transmembrane region" description="Helical" evidence="1">
    <location>
        <begin position="69"/>
        <end position="94"/>
    </location>
</feature>
<keyword evidence="1" id="KW-0812">Transmembrane</keyword>
<feature type="transmembrane region" description="Helical" evidence="1">
    <location>
        <begin position="106"/>
        <end position="128"/>
    </location>
</feature>
<keyword evidence="3" id="KW-1185">Reference proteome</keyword>
<accession>A0ABS6JQK7</accession>
<organism evidence="2 3">
    <name type="scientific">Evansella alkalicola</name>
    <dbReference type="NCBI Taxonomy" id="745819"/>
    <lineage>
        <taxon>Bacteria</taxon>
        <taxon>Bacillati</taxon>
        <taxon>Bacillota</taxon>
        <taxon>Bacilli</taxon>
        <taxon>Bacillales</taxon>
        <taxon>Bacillaceae</taxon>
        <taxon>Evansella</taxon>
    </lineage>
</organism>
<dbReference type="RefSeq" id="WP_088074594.1">
    <property type="nucleotide sequence ID" value="NZ_JAHQCR010000021.1"/>
</dbReference>
<name>A0ABS6JQK7_9BACI</name>
<proteinExistence type="predicted"/>